<feature type="compositionally biased region" description="Low complexity" evidence="2">
    <location>
        <begin position="159"/>
        <end position="169"/>
    </location>
</feature>
<evidence type="ECO:0000313" key="4">
    <source>
        <dbReference type="EMBL" id="CAE1280987.1"/>
    </source>
</evidence>
<evidence type="ECO:0000256" key="1">
    <source>
        <dbReference type="ARBA" id="ARBA00023125"/>
    </source>
</evidence>
<dbReference type="InterPro" id="IPR009057">
    <property type="entry name" value="Homeodomain-like_sf"/>
</dbReference>
<feature type="compositionally biased region" description="Polar residues" evidence="2">
    <location>
        <begin position="173"/>
        <end position="189"/>
    </location>
</feature>
<dbReference type="Gene3D" id="1.10.10.60">
    <property type="entry name" value="Homeodomain-like"/>
    <property type="match status" value="1"/>
</dbReference>
<feature type="region of interest" description="Disordered" evidence="2">
    <location>
        <begin position="152"/>
        <end position="243"/>
    </location>
</feature>
<accession>A0A812CXA0</accession>
<dbReference type="SUPFAM" id="SSF46689">
    <property type="entry name" value="Homeodomain-like"/>
    <property type="match status" value="2"/>
</dbReference>
<reference evidence="4" key="1">
    <citation type="submission" date="2021-01" db="EMBL/GenBank/DDBJ databases">
        <authorList>
            <person name="Li R."/>
            <person name="Bekaert M."/>
        </authorList>
    </citation>
    <scope>NUCLEOTIDE SEQUENCE</scope>
    <source>
        <strain evidence="4">Farmed</strain>
    </source>
</reference>
<feature type="compositionally biased region" description="Polar residues" evidence="2">
    <location>
        <begin position="214"/>
        <end position="228"/>
    </location>
</feature>
<proteinExistence type="predicted"/>
<keyword evidence="5" id="KW-1185">Reference proteome</keyword>
<evidence type="ECO:0000256" key="2">
    <source>
        <dbReference type="SAM" id="MobiDB-lite"/>
    </source>
</evidence>
<dbReference type="InterPro" id="IPR006600">
    <property type="entry name" value="HTH_CenpB_DNA-bd_dom"/>
</dbReference>
<evidence type="ECO:0000313" key="5">
    <source>
        <dbReference type="Proteomes" id="UP000597762"/>
    </source>
</evidence>
<organism evidence="4 5">
    <name type="scientific">Acanthosepion pharaonis</name>
    <name type="common">Pharaoh cuttlefish</name>
    <name type="synonym">Sepia pharaonis</name>
    <dbReference type="NCBI Taxonomy" id="158019"/>
    <lineage>
        <taxon>Eukaryota</taxon>
        <taxon>Metazoa</taxon>
        <taxon>Spiralia</taxon>
        <taxon>Lophotrochozoa</taxon>
        <taxon>Mollusca</taxon>
        <taxon>Cephalopoda</taxon>
        <taxon>Coleoidea</taxon>
        <taxon>Decapodiformes</taxon>
        <taxon>Sepiida</taxon>
        <taxon>Sepiina</taxon>
        <taxon>Sepiidae</taxon>
        <taxon>Acanthosepion</taxon>
    </lineage>
</organism>
<name>A0A812CXA0_ACAPH</name>
<comment type="caution">
    <text evidence="4">The sequence shown here is derived from an EMBL/GenBank/DDBJ whole genome shotgun (WGS) entry which is preliminary data.</text>
</comment>
<dbReference type="PROSITE" id="PS51253">
    <property type="entry name" value="HTH_CENPB"/>
    <property type="match status" value="1"/>
</dbReference>
<feature type="domain" description="HTH CENPB-type" evidence="3">
    <location>
        <begin position="71"/>
        <end position="143"/>
    </location>
</feature>
<evidence type="ECO:0000259" key="3">
    <source>
        <dbReference type="PROSITE" id="PS51253"/>
    </source>
</evidence>
<dbReference type="Proteomes" id="UP000597762">
    <property type="component" value="Unassembled WGS sequence"/>
</dbReference>
<protein>
    <recommendedName>
        <fullName evidence="3">HTH CENPB-type domain-containing protein</fullName>
    </recommendedName>
</protein>
<dbReference type="PANTHER" id="PTHR19303:SF16">
    <property type="entry name" value="JERKY PROTEIN HOMOLOG-LIKE"/>
    <property type="match status" value="1"/>
</dbReference>
<dbReference type="PANTHER" id="PTHR19303">
    <property type="entry name" value="TRANSPOSON"/>
    <property type="match status" value="1"/>
</dbReference>
<gene>
    <name evidence="4" type="ORF">SPHA_42640</name>
</gene>
<dbReference type="Pfam" id="PF03221">
    <property type="entry name" value="HTH_Tnp_Tc5"/>
    <property type="match status" value="1"/>
</dbReference>
<dbReference type="GO" id="GO:0003677">
    <property type="term" value="F:DNA binding"/>
    <property type="evidence" value="ECO:0007669"/>
    <property type="project" value="UniProtKB-KW"/>
</dbReference>
<dbReference type="InterPro" id="IPR050863">
    <property type="entry name" value="CenT-Element_Derived"/>
</dbReference>
<dbReference type="AlphaFoldDB" id="A0A812CXA0"/>
<dbReference type="SMART" id="SM00674">
    <property type="entry name" value="CENPB"/>
    <property type="match status" value="1"/>
</dbReference>
<sequence length="243" mass="28228">MDNRRKQKKNRLPLSTAQKIELLQKLDSGVSVMRLTVEYSIGTTTIYDLKRQRDRLLEFYAENNDRRLMRSTENPPKAKNDDLDRVLIEWVRQQKRERVPLTNSTLIKQARKYHEELNLQGESEYSEDWLQKFKKRHDVKYLKIADETNKTAQLAPSYPTKTETTTRPKPASETLSSANSLIRNDSLSHPTAAKLQKKTERQFGNQFFEEKRQMASTQSPMISAQSSPKGKCKCWHPSSSHSG</sequence>
<keyword evidence="1" id="KW-0238">DNA-binding</keyword>
<dbReference type="GO" id="GO:0005634">
    <property type="term" value="C:nucleus"/>
    <property type="evidence" value="ECO:0007669"/>
    <property type="project" value="TreeGrafter"/>
</dbReference>
<dbReference type="EMBL" id="CAHIKZ030002091">
    <property type="protein sequence ID" value="CAE1280987.1"/>
    <property type="molecule type" value="Genomic_DNA"/>
</dbReference>
<dbReference type="OrthoDB" id="125347at2759"/>